<comment type="caution">
    <text evidence="1">The sequence shown here is derived from an EMBL/GenBank/DDBJ whole genome shotgun (WGS) entry which is preliminary data.</text>
</comment>
<dbReference type="EMBL" id="BPLR01016099">
    <property type="protein sequence ID" value="GIY81243.1"/>
    <property type="molecule type" value="Genomic_DNA"/>
</dbReference>
<evidence type="ECO:0008006" key="3">
    <source>
        <dbReference type="Google" id="ProtNLM"/>
    </source>
</evidence>
<protein>
    <recommendedName>
        <fullName evidence="3">Ycf15</fullName>
    </recommendedName>
</protein>
<evidence type="ECO:0000313" key="1">
    <source>
        <dbReference type="EMBL" id="GIY81243.1"/>
    </source>
</evidence>
<accession>A0AAV4WI60</accession>
<proteinExistence type="predicted"/>
<dbReference type="Proteomes" id="UP001054945">
    <property type="component" value="Unassembled WGS sequence"/>
</dbReference>
<organism evidence="1 2">
    <name type="scientific">Caerostris extrusa</name>
    <name type="common">Bark spider</name>
    <name type="synonym">Caerostris bankana</name>
    <dbReference type="NCBI Taxonomy" id="172846"/>
    <lineage>
        <taxon>Eukaryota</taxon>
        <taxon>Metazoa</taxon>
        <taxon>Ecdysozoa</taxon>
        <taxon>Arthropoda</taxon>
        <taxon>Chelicerata</taxon>
        <taxon>Arachnida</taxon>
        <taxon>Araneae</taxon>
        <taxon>Araneomorphae</taxon>
        <taxon>Entelegynae</taxon>
        <taxon>Araneoidea</taxon>
        <taxon>Araneidae</taxon>
        <taxon>Caerostris</taxon>
    </lineage>
</organism>
<reference evidence="1 2" key="1">
    <citation type="submission" date="2021-06" db="EMBL/GenBank/DDBJ databases">
        <title>Caerostris extrusa draft genome.</title>
        <authorList>
            <person name="Kono N."/>
            <person name="Arakawa K."/>
        </authorList>
    </citation>
    <scope>NUCLEOTIDE SEQUENCE [LARGE SCALE GENOMIC DNA]</scope>
</reference>
<keyword evidence="2" id="KW-1185">Reference proteome</keyword>
<sequence length="96" mass="11028">MPSQSSHNIAFLPLKPYFPSHPTCSIKNRKREGKRESRKRRVALISTFSCSYSYPPGKPKKDHLAHEIVIDRSFFLRQIVLSQCLFYGYSHASLSG</sequence>
<gene>
    <name evidence="1" type="ORF">CEXT_597501</name>
</gene>
<name>A0AAV4WI60_CAEEX</name>
<dbReference type="AlphaFoldDB" id="A0AAV4WI60"/>
<evidence type="ECO:0000313" key="2">
    <source>
        <dbReference type="Proteomes" id="UP001054945"/>
    </source>
</evidence>